<protein>
    <submittedName>
        <fullName evidence="2">Uncharacterized protein</fullName>
    </submittedName>
</protein>
<sequence length="153" mass="16202">MRARLSRCGSSSSPASTARSRCSCQARPVNARHALKPRVRAVWTAAEADGAAPSSQSQQPEEVEFEGLLPEEDPEVPGTYFDAMNSQTKLGKAVRAAVEELEHLGDLEVEVLQQCDDLLKKLGMKGSIFGSAGPGAARQPAADEDDSSSSSTN</sequence>
<evidence type="ECO:0000313" key="3">
    <source>
        <dbReference type="Proteomes" id="UP000256970"/>
    </source>
</evidence>
<dbReference type="Proteomes" id="UP000256970">
    <property type="component" value="Unassembled WGS sequence"/>
</dbReference>
<dbReference type="EMBL" id="FNXT01001221">
    <property type="protein sequence ID" value="SZX74862.1"/>
    <property type="molecule type" value="Genomic_DNA"/>
</dbReference>
<name>A0A383WCF3_TETOB</name>
<feature type="region of interest" description="Disordered" evidence="1">
    <location>
        <begin position="129"/>
        <end position="153"/>
    </location>
</feature>
<dbReference type="AlphaFoldDB" id="A0A383WCF3"/>
<proteinExistence type="predicted"/>
<feature type="region of interest" description="Disordered" evidence="1">
    <location>
        <begin position="45"/>
        <end position="65"/>
    </location>
</feature>
<dbReference type="STRING" id="3088.A0A383WCF3"/>
<evidence type="ECO:0000313" key="2">
    <source>
        <dbReference type="EMBL" id="SZX74862.1"/>
    </source>
</evidence>
<keyword evidence="3" id="KW-1185">Reference proteome</keyword>
<feature type="region of interest" description="Disordered" evidence="1">
    <location>
        <begin position="1"/>
        <end position="23"/>
    </location>
</feature>
<accession>A0A383WCF3</accession>
<evidence type="ECO:0000256" key="1">
    <source>
        <dbReference type="SAM" id="MobiDB-lite"/>
    </source>
</evidence>
<gene>
    <name evidence="2" type="ORF">BQ4739_LOCUS15180</name>
</gene>
<reference evidence="2 3" key="1">
    <citation type="submission" date="2016-10" db="EMBL/GenBank/DDBJ databases">
        <authorList>
            <person name="Cai Z."/>
        </authorList>
    </citation>
    <scope>NUCLEOTIDE SEQUENCE [LARGE SCALE GENOMIC DNA]</scope>
</reference>
<organism evidence="2 3">
    <name type="scientific">Tetradesmus obliquus</name>
    <name type="common">Green alga</name>
    <name type="synonym">Acutodesmus obliquus</name>
    <dbReference type="NCBI Taxonomy" id="3088"/>
    <lineage>
        <taxon>Eukaryota</taxon>
        <taxon>Viridiplantae</taxon>
        <taxon>Chlorophyta</taxon>
        <taxon>core chlorophytes</taxon>
        <taxon>Chlorophyceae</taxon>
        <taxon>CS clade</taxon>
        <taxon>Sphaeropleales</taxon>
        <taxon>Scenedesmaceae</taxon>
        <taxon>Tetradesmus</taxon>
    </lineage>
</organism>